<proteinExistence type="predicted"/>
<reference evidence="1 2" key="1">
    <citation type="submission" date="2018-06" db="EMBL/GenBank/DDBJ databases">
        <authorList>
            <consortium name="Pathogen Informatics"/>
            <person name="Doyle S."/>
        </authorList>
    </citation>
    <scope>NUCLEOTIDE SEQUENCE [LARGE SCALE GENOMIC DNA]</scope>
    <source>
        <strain evidence="1 2">NCTC13160</strain>
    </source>
</reference>
<evidence type="ECO:0000313" key="2">
    <source>
        <dbReference type="Proteomes" id="UP000254573"/>
    </source>
</evidence>
<protein>
    <submittedName>
        <fullName evidence="1">Uncharacterized protein</fullName>
    </submittedName>
</protein>
<evidence type="ECO:0000313" key="1">
    <source>
        <dbReference type="EMBL" id="SUA77166.1"/>
    </source>
</evidence>
<dbReference type="AlphaFoldDB" id="A0A378YJ05"/>
<name>A0A378YJ05_9BURK</name>
<dbReference type="EMBL" id="UGSG01000001">
    <property type="protein sequence ID" value="SUA77166.1"/>
    <property type="molecule type" value="Genomic_DNA"/>
</dbReference>
<accession>A0A378YJ05</accession>
<sequence>MGAILLERPRRPILANTGLRQRAKCRGDARCRRCWGALGEPRRATRRIAVAGGVQSSLKAQLTGFAPSVLSSTGGAIPMR</sequence>
<dbReference type="Proteomes" id="UP000254573">
    <property type="component" value="Unassembled WGS sequence"/>
</dbReference>
<organism evidence="1 2">
    <name type="scientific">Pandoraea pnomenusa</name>
    <dbReference type="NCBI Taxonomy" id="93220"/>
    <lineage>
        <taxon>Bacteria</taxon>
        <taxon>Pseudomonadati</taxon>
        <taxon>Pseudomonadota</taxon>
        <taxon>Betaproteobacteria</taxon>
        <taxon>Burkholderiales</taxon>
        <taxon>Burkholderiaceae</taxon>
        <taxon>Pandoraea</taxon>
    </lineage>
</organism>
<gene>
    <name evidence="1" type="ORF">NCTC13160_01791</name>
</gene>